<dbReference type="GO" id="GO:0016787">
    <property type="term" value="F:hydrolase activity"/>
    <property type="evidence" value="ECO:0007669"/>
    <property type="project" value="UniProtKB-KW"/>
</dbReference>
<dbReference type="Proteomes" id="UP000006078">
    <property type="component" value="Unassembled WGS sequence"/>
</dbReference>
<feature type="transmembrane region" description="Helical" evidence="2">
    <location>
        <begin position="64"/>
        <end position="83"/>
    </location>
</feature>
<dbReference type="Pfam" id="PF20434">
    <property type="entry name" value="BD-FAE"/>
    <property type="match status" value="1"/>
</dbReference>
<dbReference type="AlphaFoldDB" id="K0YDV1"/>
<dbReference type="PANTHER" id="PTHR48081">
    <property type="entry name" value="AB HYDROLASE SUPERFAMILY PROTEIN C4A8.06C"/>
    <property type="match status" value="1"/>
</dbReference>
<accession>K0YDV1</accession>
<evidence type="ECO:0000259" key="3">
    <source>
        <dbReference type="Pfam" id="PF20434"/>
    </source>
</evidence>
<dbReference type="InterPro" id="IPR050300">
    <property type="entry name" value="GDXG_lipolytic_enzyme"/>
</dbReference>
<reference evidence="4 5" key="1">
    <citation type="submission" date="2012-08" db="EMBL/GenBank/DDBJ databases">
        <title>The Genome Sequence of Turicella otitidis ATCC 51513.</title>
        <authorList>
            <consortium name="The Broad Institute Genome Sequencing Platform"/>
            <person name="Earl A."/>
            <person name="Ward D."/>
            <person name="Feldgarden M."/>
            <person name="Gevers D."/>
            <person name="Huys G."/>
            <person name="Walker B."/>
            <person name="Young S.K."/>
            <person name="Zeng Q."/>
            <person name="Gargeya S."/>
            <person name="Fitzgerald M."/>
            <person name="Haas B."/>
            <person name="Abouelleil A."/>
            <person name="Alvarado L."/>
            <person name="Arachchi H.M."/>
            <person name="Berlin A.M."/>
            <person name="Chapman S.B."/>
            <person name="Goldberg J."/>
            <person name="Griggs A."/>
            <person name="Gujja S."/>
            <person name="Hansen M."/>
            <person name="Howarth C."/>
            <person name="Imamovic A."/>
            <person name="Larimer J."/>
            <person name="McCowen C."/>
            <person name="Montmayeur A."/>
            <person name="Murphy C."/>
            <person name="Neiman D."/>
            <person name="Pearson M."/>
            <person name="Priest M."/>
            <person name="Roberts A."/>
            <person name="Saif S."/>
            <person name="Shea T."/>
            <person name="Sisk P."/>
            <person name="Sykes S."/>
            <person name="Wortman J."/>
            <person name="Nusbaum C."/>
            <person name="Birren B."/>
        </authorList>
    </citation>
    <scope>NUCLEOTIDE SEQUENCE [LARGE SCALE GENOMIC DNA]</scope>
    <source>
        <strain evidence="4 5">ATCC 51513</strain>
    </source>
</reference>
<dbReference type="RefSeq" id="WP_004601641.1">
    <property type="nucleotide sequence ID" value="NZ_JH815195.1"/>
</dbReference>
<feature type="transmembrane region" description="Helical" evidence="2">
    <location>
        <begin position="90"/>
        <end position="109"/>
    </location>
</feature>
<dbReference type="SUPFAM" id="SSF53474">
    <property type="entry name" value="alpha/beta-Hydrolases"/>
    <property type="match status" value="1"/>
</dbReference>
<name>K0YDV1_9CORY</name>
<dbReference type="Gene3D" id="3.40.50.1820">
    <property type="entry name" value="alpha/beta hydrolase"/>
    <property type="match status" value="1"/>
</dbReference>
<dbReference type="InterPro" id="IPR029058">
    <property type="entry name" value="AB_hydrolase_fold"/>
</dbReference>
<feature type="domain" description="BD-FAE-like" evidence="3">
    <location>
        <begin position="156"/>
        <end position="363"/>
    </location>
</feature>
<feature type="transmembrane region" description="Helical" evidence="2">
    <location>
        <begin position="24"/>
        <end position="44"/>
    </location>
</feature>
<dbReference type="HOGENOM" id="CLU_012494_4_9_11"/>
<gene>
    <name evidence="4" type="ORF">HMPREF9719_01751</name>
</gene>
<dbReference type="STRING" id="29321.AAV33_03615"/>
<evidence type="ECO:0000256" key="1">
    <source>
        <dbReference type="ARBA" id="ARBA00022801"/>
    </source>
</evidence>
<evidence type="ECO:0000256" key="2">
    <source>
        <dbReference type="SAM" id="Phobius"/>
    </source>
</evidence>
<evidence type="ECO:0000313" key="4">
    <source>
        <dbReference type="EMBL" id="EJZ81343.1"/>
    </source>
</evidence>
<keyword evidence="2" id="KW-1133">Transmembrane helix</keyword>
<keyword evidence="2" id="KW-0812">Transmembrane</keyword>
<organism evidence="4 5">
    <name type="scientific">Corynebacterium otitidis ATCC 51513</name>
    <dbReference type="NCBI Taxonomy" id="883169"/>
    <lineage>
        <taxon>Bacteria</taxon>
        <taxon>Bacillati</taxon>
        <taxon>Actinomycetota</taxon>
        <taxon>Actinomycetes</taxon>
        <taxon>Mycobacteriales</taxon>
        <taxon>Corynebacteriaceae</taxon>
        <taxon>Corynebacterium</taxon>
    </lineage>
</organism>
<keyword evidence="5" id="KW-1185">Reference proteome</keyword>
<sequence>MAVGRGAEPATGTRRIARRLGRGAAAAAGGLLAGCGLVAGWLAASPYLPRVPYLGVGTLVTPQYAGPLTVGAAGLAGAAGLVTLAGARRLGLAAGALLVASTVGFATLFGQQVAAARDLGVDVDPLAALRPAGLDEGAAPDETVVYDSGPDGELLMDVYLPEHRPAAGAPVLLYIHGGGWDSMDRSSQARNMRWAAEQGFVALAPDYTLATHERPTWRLAAGQVSCALSWVTEHAAELGGNPGRLFTYGESAGGALAMAASYDAASGRTRPDCGGEPAVPRAVYADSPAIDPRAIATNPDPAAGPGSRETVEKYLGGPPEEHPDRANAVTVANLVDDNSQPTFLARSDADRLVPPESYPAFREAMAAHGRELTEIVRPRADHASALSFHGVWNQVLRETMLRFFADHGAFGPGAGPEG</sequence>
<protein>
    <recommendedName>
        <fullName evidence="3">BD-FAE-like domain-containing protein</fullName>
    </recommendedName>
</protein>
<comment type="caution">
    <text evidence="4">The sequence shown here is derived from an EMBL/GenBank/DDBJ whole genome shotgun (WGS) entry which is preliminary data.</text>
</comment>
<dbReference type="eggNOG" id="COG0657">
    <property type="taxonomic scope" value="Bacteria"/>
</dbReference>
<dbReference type="OrthoDB" id="255603at2"/>
<proteinExistence type="predicted"/>
<dbReference type="InterPro" id="IPR049492">
    <property type="entry name" value="BD-FAE-like_dom"/>
</dbReference>
<dbReference type="EMBL" id="AHAE01000082">
    <property type="protein sequence ID" value="EJZ81343.1"/>
    <property type="molecule type" value="Genomic_DNA"/>
</dbReference>
<dbReference type="PROSITE" id="PS51257">
    <property type="entry name" value="PROKAR_LIPOPROTEIN"/>
    <property type="match status" value="1"/>
</dbReference>
<evidence type="ECO:0000313" key="5">
    <source>
        <dbReference type="Proteomes" id="UP000006078"/>
    </source>
</evidence>
<keyword evidence="2" id="KW-0472">Membrane</keyword>
<keyword evidence="1" id="KW-0378">Hydrolase</keyword>